<accession>A0A9X2F3F9</accession>
<protein>
    <recommendedName>
        <fullName evidence="3">HTH domain-containing protein</fullName>
    </recommendedName>
</protein>
<proteinExistence type="predicted"/>
<dbReference type="Proteomes" id="UP001155182">
    <property type="component" value="Unassembled WGS sequence"/>
</dbReference>
<organism evidence="1 2">
    <name type="scientific">Solitalea agri</name>
    <dbReference type="NCBI Taxonomy" id="2953739"/>
    <lineage>
        <taxon>Bacteria</taxon>
        <taxon>Pseudomonadati</taxon>
        <taxon>Bacteroidota</taxon>
        <taxon>Sphingobacteriia</taxon>
        <taxon>Sphingobacteriales</taxon>
        <taxon>Sphingobacteriaceae</taxon>
        <taxon>Solitalea</taxon>
    </lineage>
</organism>
<name>A0A9X2F3F9_9SPHI</name>
<dbReference type="EMBL" id="JAMWYS010000036">
    <property type="protein sequence ID" value="MCO4293535.1"/>
    <property type="molecule type" value="Genomic_DNA"/>
</dbReference>
<evidence type="ECO:0000313" key="2">
    <source>
        <dbReference type="Proteomes" id="UP001155182"/>
    </source>
</evidence>
<evidence type="ECO:0000313" key="1">
    <source>
        <dbReference type="EMBL" id="MCO4293535.1"/>
    </source>
</evidence>
<dbReference type="RefSeq" id="WP_252588190.1">
    <property type="nucleotide sequence ID" value="NZ_JAMWYS010000036.1"/>
</dbReference>
<keyword evidence="2" id="KW-1185">Reference proteome</keyword>
<reference evidence="1" key="1">
    <citation type="submission" date="2022-06" db="EMBL/GenBank/DDBJ databases">
        <title>Solitalea sp. MAHUQ-68 isolated from rhizospheric soil.</title>
        <authorList>
            <person name="Huq M.A."/>
        </authorList>
    </citation>
    <scope>NUCLEOTIDE SEQUENCE</scope>
    <source>
        <strain evidence="1">MAHUQ-68</strain>
    </source>
</reference>
<sequence length="105" mass="12419">MKLFDYLERLKRLHLLIKRKQTGTPTELAKKFNLSTSHLYCIVDELKIQGAPIEYCRIKKSYYYSVPFEIEINCAFKILTDLEQQANGGYAFYKSNFHSDFIRVL</sequence>
<gene>
    <name evidence="1" type="ORF">NF867_11735</name>
</gene>
<dbReference type="AlphaFoldDB" id="A0A9X2F3F9"/>
<evidence type="ECO:0008006" key="3">
    <source>
        <dbReference type="Google" id="ProtNLM"/>
    </source>
</evidence>
<comment type="caution">
    <text evidence="1">The sequence shown here is derived from an EMBL/GenBank/DDBJ whole genome shotgun (WGS) entry which is preliminary data.</text>
</comment>